<dbReference type="Proteomes" id="UP000887564">
    <property type="component" value="Unplaced"/>
</dbReference>
<dbReference type="InterPro" id="IPR047172">
    <property type="entry name" value="Ajuba-like"/>
</dbReference>
<protein>
    <submittedName>
        <fullName evidence="7">LIM zinc-binding domain-containing protein</fullName>
    </submittedName>
</protein>
<dbReference type="GO" id="GO:0007010">
    <property type="term" value="P:cytoskeleton organization"/>
    <property type="evidence" value="ECO:0007669"/>
    <property type="project" value="TreeGrafter"/>
</dbReference>
<proteinExistence type="predicted"/>
<evidence type="ECO:0000259" key="5">
    <source>
        <dbReference type="PROSITE" id="PS50023"/>
    </source>
</evidence>
<evidence type="ECO:0000313" key="7">
    <source>
        <dbReference type="WBParaSite" id="PEQ_0000404601-mRNA-1"/>
    </source>
</evidence>
<dbReference type="WBParaSite" id="PEQ_0000404601-mRNA-1">
    <property type="protein sequence ID" value="PEQ_0000404601-mRNA-1"/>
    <property type="gene ID" value="PEQ_0000404601"/>
</dbReference>
<dbReference type="InterPro" id="IPR001781">
    <property type="entry name" value="Znf_LIM"/>
</dbReference>
<dbReference type="GO" id="GO:0035331">
    <property type="term" value="P:negative regulation of hippo signaling"/>
    <property type="evidence" value="ECO:0007669"/>
    <property type="project" value="TreeGrafter"/>
</dbReference>
<dbReference type="Gene3D" id="2.10.110.10">
    <property type="entry name" value="Cysteine Rich Protein"/>
    <property type="match status" value="1"/>
</dbReference>
<name>A0A914RBJ5_PAREQ</name>
<dbReference type="GO" id="GO:0005912">
    <property type="term" value="C:adherens junction"/>
    <property type="evidence" value="ECO:0007669"/>
    <property type="project" value="TreeGrafter"/>
</dbReference>
<dbReference type="GO" id="GO:0000932">
    <property type="term" value="C:P-body"/>
    <property type="evidence" value="ECO:0007669"/>
    <property type="project" value="TreeGrafter"/>
</dbReference>
<reference evidence="7" key="1">
    <citation type="submission" date="2022-11" db="UniProtKB">
        <authorList>
            <consortium name="WormBaseParasite"/>
        </authorList>
    </citation>
    <scope>IDENTIFICATION</scope>
</reference>
<dbReference type="GO" id="GO:0005667">
    <property type="term" value="C:transcription regulator complex"/>
    <property type="evidence" value="ECO:0007669"/>
    <property type="project" value="TreeGrafter"/>
</dbReference>
<evidence type="ECO:0000313" key="6">
    <source>
        <dbReference type="Proteomes" id="UP000887564"/>
    </source>
</evidence>
<keyword evidence="1 4" id="KW-0479">Metal-binding</keyword>
<keyword evidence="6" id="KW-1185">Reference proteome</keyword>
<evidence type="ECO:0000256" key="3">
    <source>
        <dbReference type="ARBA" id="ARBA00023038"/>
    </source>
</evidence>
<dbReference type="SUPFAM" id="SSF57716">
    <property type="entry name" value="Glucocorticoid receptor-like (DNA-binding domain)"/>
    <property type="match status" value="1"/>
</dbReference>
<dbReference type="SMART" id="SM00132">
    <property type="entry name" value="LIM"/>
    <property type="match status" value="1"/>
</dbReference>
<dbReference type="GO" id="GO:0001666">
    <property type="term" value="P:response to hypoxia"/>
    <property type="evidence" value="ECO:0007669"/>
    <property type="project" value="TreeGrafter"/>
</dbReference>
<sequence length="178" mass="20407">MTEEIQQQLSRNQPALGICGICGNAVTDESQITCALGQLYHQKCFVYLVEVLQALGKSYHPRCFRCEKCKTCLDGIPFALDAEGKVYCMEDYHTMFAPKCAACHKPIMPTTVKVSFSRRILENRQHSSLMMHAKLVFSSDLMVHVSEVDFWMDDRMIRHWHQIMHYDAGAERDANIQS</sequence>
<evidence type="ECO:0000256" key="1">
    <source>
        <dbReference type="ARBA" id="ARBA00022723"/>
    </source>
</evidence>
<dbReference type="GO" id="GO:0003714">
    <property type="term" value="F:transcription corepressor activity"/>
    <property type="evidence" value="ECO:0007669"/>
    <property type="project" value="TreeGrafter"/>
</dbReference>
<dbReference type="GO" id="GO:0046872">
    <property type="term" value="F:metal ion binding"/>
    <property type="evidence" value="ECO:0007669"/>
    <property type="project" value="UniProtKB-KW"/>
</dbReference>
<dbReference type="PROSITE" id="PS50023">
    <property type="entry name" value="LIM_DOMAIN_2"/>
    <property type="match status" value="1"/>
</dbReference>
<keyword evidence="3 4" id="KW-0440">LIM domain</keyword>
<keyword evidence="2 4" id="KW-0862">Zinc</keyword>
<organism evidence="6 7">
    <name type="scientific">Parascaris equorum</name>
    <name type="common">Equine roundworm</name>
    <dbReference type="NCBI Taxonomy" id="6256"/>
    <lineage>
        <taxon>Eukaryota</taxon>
        <taxon>Metazoa</taxon>
        <taxon>Ecdysozoa</taxon>
        <taxon>Nematoda</taxon>
        <taxon>Chromadorea</taxon>
        <taxon>Rhabditida</taxon>
        <taxon>Spirurina</taxon>
        <taxon>Ascaridomorpha</taxon>
        <taxon>Ascaridoidea</taxon>
        <taxon>Ascarididae</taxon>
        <taxon>Parascaris</taxon>
    </lineage>
</organism>
<dbReference type="PANTHER" id="PTHR24219:SF4">
    <property type="entry name" value="LIM DOMAIN-CONTAINING PROTEIN JUB"/>
    <property type="match status" value="1"/>
</dbReference>
<evidence type="ECO:0000256" key="4">
    <source>
        <dbReference type="PROSITE-ProRule" id="PRU00125"/>
    </source>
</evidence>
<feature type="domain" description="LIM zinc-binding" evidence="5">
    <location>
        <begin position="17"/>
        <end position="98"/>
    </location>
</feature>
<accession>A0A914RBJ5</accession>
<dbReference type="GO" id="GO:0005634">
    <property type="term" value="C:nucleus"/>
    <property type="evidence" value="ECO:0007669"/>
    <property type="project" value="TreeGrafter"/>
</dbReference>
<dbReference type="AlphaFoldDB" id="A0A914RBJ5"/>
<evidence type="ECO:0000256" key="2">
    <source>
        <dbReference type="ARBA" id="ARBA00022833"/>
    </source>
</evidence>
<dbReference type="Pfam" id="PF00412">
    <property type="entry name" value="LIM"/>
    <property type="match status" value="1"/>
</dbReference>
<dbReference type="PANTHER" id="PTHR24219">
    <property type="entry name" value="LIM DOMAIN-CONTAINING PROTEIN JUB"/>
    <property type="match status" value="1"/>
</dbReference>